<dbReference type="OrthoDB" id="5497055at2"/>
<dbReference type="RefSeq" id="WP_052515541.1">
    <property type="nucleotide sequence ID" value="NZ_AZAC01000067.1"/>
</dbReference>
<dbReference type="STRING" id="1429043.X474_25425"/>
<dbReference type="Pfam" id="PF12401">
    <property type="entry name" value="FhaA_N"/>
    <property type="match status" value="1"/>
</dbReference>
<dbReference type="InterPro" id="IPR022128">
    <property type="entry name" value="FhaA_N"/>
</dbReference>
<protein>
    <recommendedName>
        <fullName evidence="1">FHA domain-containing protein</fullName>
    </recommendedName>
</protein>
<dbReference type="SMART" id="SM00240">
    <property type="entry name" value="FHA"/>
    <property type="match status" value="1"/>
</dbReference>
<feature type="domain" description="FHA" evidence="1">
    <location>
        <begin position="125"/>
        <end position="175"/>
    </location>
</feature>
<name>A0A0D2G8D2_9BACT</name>
<dbReference type="PROSITE" id="PS50006">
    <property type="entry name" value="FHA_DOMAIN"/>
    <property type="match status" value="1"/>
</dbReference>
<proteinExistence type="predicted"/>
<dbReference type="InterPro" id="IPR042287">
    <property type="entry name" value="FhaA_N_sf"/>
</dbReference>
<reference evidence="2 3" key="1">
    <citation type="submission" date="2013-11" db="EMBL/GenBank/DDBJ databases">
        <title>Metagenomic analysis of a methanogenic consortium involved in long chain n-alkane degradation.</title>
        <authorList>
            <person name="Davidova I.A."/>
            <person name="Callaghan A.V."/>
            <person name="Wawrik B."/>
            <person name="Pruitt S."/>
            <person name="Marks C."/>
            <person name="Duncan K.E."/>
            <person name="Suflita J.M."/>
        </authorList>
    </citation>
    <scope>NUCLEOTIDE SEQUENCE [LARGE SCALE GENOMIC DNA]</scope>
    <source>
        <strain evidence="2 3">SPR</strain>
    </source>
</reference>
<dbReference type="Gene3D" id="2.60.200.20">
    <property type="match status" value="1"/>
</dbReference>
<organism evidence="2 3">
    <name type="scientific">Dethiosulfatarculus sandiegensis</name>
    <dbReference type="NCBI Taxonomy" id="1429043"/>
    <lineage>
        <taxon>Bacteria</taxon>
        <taxon>Pseudomonadati</taxon>
        <taxon>Thermodesulfobacteriota</taxon>
        <taxon>Desulfarculia</taxon>
        <taxon>Desulfarculales</taxon>
        <taxon>Desulfarculaceae</taxon>
        <taxon>Dethiosulfatarculus</taxon>
    </lineage>
</organism>
<dbReference type="InterPro" id="IPR008984">
    <property type="entry name" value="SMAD_FHA_dom_sf"/>
</dbReference>
<dbReference type="Gene3D" id="3.30.2320.60">
    <property type="entry name" value="FhaA, phosphopeptide-binding domain (DUF3662)"/>
    <property type="match status" value="1"/>
</dbReference>
<evidence type="ECO:0000313" key="2">
    <source>
        <dbReference type="EMBL" id="KIX11207.1"/>
    </source>
</evidence>
<dbReference type="CDD" id="cd00060">
    <property type="entry name" value="FHA"/>
    <property type="match status" value="1"/>
</dbReference>
<evidence type="ECO:0000259" key="1">
    <source>
        <dbReference type="PROSITE" id="PS50006"/>
    </source>
</evidence>
<sequence>MPTPQKISRLLIKALKRDALQLVQRVLAPRVFTVHLSKPFMTRWEILIPQLEKELADHICGTAKKSGLYEISGTIEVHLVLNRELKPGKCLIETSFAGCQSPKAALVTLEGLEKELSYPLISPVTVIGRGRVDLPLPPEKTFISRRHARIRMEQRRFVISDMQSRLGTFVNGRRIDEIQLVPGDLISIGDVVFSFRG</sequence>
<dbReference type="Proteomes" id="UP000032233">
    <property type="component" value="Unassembled WGS sequence"/>
</dbReference>
<dbReference type="EMBL" id="AZAC01000067">
    <property type="protein sequence ID" value="KIX11207.1"/>
    <property type="molecule type" value="Genomic_DNA"/>
</dbReference>
<dbReference type="InParanoid" id="A0A0D2G8D2"/>
<comment type="caution">
    <text evidence="2">The sequence shown here is derived from an EMBL/GenBank/DDBJ whole genome shotgun (WGS) entry which is preliminary data.</text>
</comment>
<accession>A0A0D2G8D2</accession>
<dbReference type="SUPFAM" id="SSF49879">
    <property type="entry name" value="SMAD/FHA domain"/>
    <property type="match status" value="1"/>
</dbReference>
<gene>
    <name evidence="2" type="ORF">X474_25425</name>
</gene>
<evidence type="ECO:0000313" key="3">
    <source>
        <dbReference type="Proteomes" id="UP000032233"/>
    </source>
</evidence>
<keyword evidence="3" id="KW-1185">Reference proteome</keyword>
<dbReference type="Pfam" id="PF00498">
    <property type="entry name" value="FHA"/>
    <property type="match status" value="1"/>
</dbReference>
<dbReference type="AlphaFoldDB" id="A0A0D2G8D2"/>
<dbReference type="InterPro" id="IPR000253">
    <property type="entry name" value="FHA_dom"/>
</dbReference>